<dbReference type="KEGG" id="nai:NECAME_05950"/>
<gene>
    <name evidence="1" type="ORF">NECAME_05950</name>
</gene>
<sequence length="77" mass="9233">MIRVWEYGFYEPEEKRIPKNKLMLIEALEMRSGESIINTCVRAANNKCRRTNKEVMFTGGDDHFRDENPVQKREKKR</sequence>
<keyword evidence="2" id="KW-1185">Reference proteome</keyword>
<organism evidence="1 2">
    <name type="scientific">Necator americanus</name>
    <name type="common">Human hookworm</name>
    <dbReference type="NCBI Taxonomy" id="51031"/>
    <lineage>
        <taxon>Eukaryota</taxon>
        <taxon>Metazoa</taxon>
        <taxon>Ecdysozoa</taxon>
        <taxon>Nematoda</taxon>
        <taxon>Chromadorea</taxon>
        <taxon>Rhabditida</taxon>
        <taxon>Rhabditina</taxon>
        <taxon>Rhabditomorpha</taxon>
        <taxon>Strongyloidea</taxon>
        <taxon>Ancylostomatidae</taxon>
        <taxon>Bunostominae</taxon>
        <taxon>Necator</taxon>
    </lineage>
</organism>
<name>W2TX93_NECAM</name>
<dbReference type="EMBL" id="KI657551">
    <property type="protein sequence ID" value="ETN86458.1"/>
    <property type="molecule type" value="Genomic_DNA"/>
</dbReference>
<reference evidence="2" key="1">
    <citation type="journal article" date="2014" name="Nat. Genet.">
        <title>Genome of the human hookworm Necator americanus.</title>
        <authorList>
            <person name="Tang Y.T."/>
            <person name="Gao X."/>
            <person name="Rosa B.A."/>
            <person name="Abubucker S."/>
            <person name="Hallsworth-Pepin K."/>
            <person name="Martin J."/>
            <person name="Tyagi R."/>
            <person name="Heizer E."/>
            <person name="Zhang X."/>
            <person name="Bhonagiri-Palsikar V."/>
            <person name="Minx P."/>
            <person name="Warren W.C."/>
            <person name="Wang Q."/>
            <person name="Zhan B."/>
            <person name="Hotez P.J."/>
            <person name="Sternberg P.W."/>
            <person name="Dougall A."/>
            <person name="Gaze S.T."/>
            <person name="Mulvenna J."/>
            <person name="Sotillo J."/>
            <person name="Ranganathan S."/>
            <person name="Rabelo E.M."/>
            <person name="Wilson R.K."/>
            <person name="Felgner P.L."/>
            <person name="Bethony J."/>
            <person name="Hawdon J.M."/>
            <person name="Gasser R.B."/>
            <person name="Loukas A."/>
            <person name="Mitreva M."/>
        </authorList>
    </citation>
    <scope>NUCLEOTIDE SEQUENCE [LARGE SCALE GENOMIC DNA]</scope>
</reference>
<dbReference type="AlphaFoldDB" id="W2TX93"/>
<protein>
    <submittedName>
        <fullName evidence="1">Uncharacterized protein</fullName>
    </submittedName>
</protein>
<dbReference type="OrthoDB" id="5862942at2759"/>
<proteinExistence type="predicted"/>
<dbReference type="Proteomes" id="UP000053676">
    <property type="component" value="Unassembled WGS sequence"/>
</dbReference>
<accession>W2TX93</accession>
<evidence type="ECO:0000313" key="2">
    <source>
        <dbReference type="Proteomes" id="UP000053676"/>
    </source>
</evidence>
<evidence type="ECO:0000313" key="1">
    <source>
        <dbReference type="EMBL" id="ETN86458.1"/>
    </source>
</evidence>